<evidence type="ECO:0000313" key="5">
    <source>
        <dbReference type="EMBL" id="BCS88119.1"/>
    </source>
</evidence>
<keyword evidence="2" id="KW-0238">DNA-binding</keyword>
<dbReference type="Proteomes" id="UP001053296">
    <property type="component" value="Chromosome"/>
</dbReference>
<evidence type="ECO:0000256" key="1">
    <source>
        <dbReference type="ARBA" id="ARBA00023015"/>
    </source>
</evidence>
<dbReference type="SMART" id="SM00347">
    <property type="entry name" value="HTH_MARR"/>
    <property type="match status" value="1"/>
</dbReference>
<accession>A0ABM7P385</accession>
<dbReference type="InterPro" id="IPR036388">
    <property type="entry name" value="WH-like_DNA-bd_sf"/>
</dbReference>
<proteinExistence type="predicted"/>
<dbReference type="RefSeq" id="WP_229595480.1">
    <property type="nucleotide sequence ID" value="NZ_AP024485.1"/>
</dbReference>
<dbReference type="Pfam" id="PF12802">
    <property type="entry name" value="MarR_2"/>
    <property type="match status" value="1"/>
</dbReference>
<dbReference type="InterPro" id="IPR036390">
    <property type="entry name" value="WH_DNA-bd_sf"/>
</dbReference>
<dbReference type="PANTHER" id="PTHR35790">
    <property type="entry name" value="HTH-TYPE TRANSCRIPTIONAL REGULATOR PCHR"/>
    <property type="match status" value="1"/>
</dbReference>
<dbReference type="PANTHER" id="PTHR35790:SF4">
    <property type="entry name" value="HTH-TYPE TRANSCRIPTIONAL REGULATOR PCHR"/>
    <property type="match status" value="1"/>
</dbReference>
<keyword evidence="1" id="KW-0805">Transcription regulation</keyword>
<organism evidence="5 6">
    <name type="scientific">Pseudodesulfovibrio sediminis</name>
    <dbReference type="NCBI Taxonomy" id="2810563"/>
    <lineage>
        <taxon>Bacteria</taxon>
        <taxon>Pseudomonadati</taxon>
        <taxon>Thermodesulfobacteriota</taxon>
        <taxon>Desulfovibrionia</taxon>
        <taxon>Desulfovibrionales</taxon>
        <taxon>Desulfovibrionaceae</taxon>
    </lineage>
</organism>
<keyword evidence="3" id="KW-0804">Transcription</keyword>
<gene>
    <name evidence="5" type="ORF">PSDVSF_13610</name>
</gene>
<feature type="domain" description="HTH marR-type" evidence="4">
    <location>
        <begin position="1"/>
        <end position="155"/>
    </location>
</feature>
<reference evidence="5" key="1">
    <citation type="journal article" date="2022" name="Arch. Microbiol.">
        <title>Pseudodesulfovibrio sediminis sp. nov., a mesophilic and neutrophilic sulfate-reducing bacterium isolated from sediment of a brackish lake.</title>
        <authorList>
            <person name="Takahashi A."/>
            <person name="Kojima H."/>
            <person name="Watanabe M."/>
            <person name="Fukui M."/>
        </authorList>
    </citation>
    <scope>NUCLEOTIDE SEQUENCE</scope>
    <source>
        <strain evidence="5">SF6</strain>
    </source>
</reference>
<dbReference type="InterPro" id="IPR052067">
    <property type="entry name" value="Metal_resp_HTH_trans_reg"/>
</dbReference>
<evidence type="ECO:0000256" key="2">
    <source>
        <dbReference type="ARBA" id="ARBA00023125"/>
    </source>
</evidence>
<evidence type="ECO:0000256" key="3">
    <source>
        <dbReference type="ARBA" id="ARBA00023163"/>
    </source>
</evidence>
<dbReference type="Gene3D" id="1.10.10.10">
    <property type="entry name" value="Winged helix-like DNA-binding domain superfamily/Winged helix DNA-binding domain"/>
    <property type="match status" value="1"/>
</dbReference>
<protein>
    <recommendedName>
        <fullName evidence="4">HTH marR-type domain-containing protein</fullName>
    </recommendedName>
</protein>
<dbReference type="SUPFAM" id="SSF46785">
    <property type="entry name" value="Winged helix' DNA-binding domain"/>
    <property type="match status" value="1"/>
</dbReference>
<keyword evidence="6" id="KW-1185">Reference proteome</keyword>
<name>A0ABM7P385_9BACT</name>
<dbReference type="PROSITE" id="PS50995">
    <property type="entry name" value="HTH_MARR_2"/>
    <property type="match status" value="1"/>
</dbReference>
<evidence type="ECO:0000259" key="4">
    <source>
        <dbReference type="PROSITE" id="PS50995"/>
    </source>
</evidence>
<dbReference type="EMBL" id="AP024485">
    <property type="protein sequence ID" value="BCS88119.1"/>
    <property type="molecule type" value="Genomic_DNA"/>
</dbReference>
<sequence>MVKLLYLILMSLTQDAKHLIYERLRRIVDKHVRVDEQPFSLSDSVKLSPREVRAIEFLGQSDTVNVTNVATHFHFTKSAASQLINRLVKRDLVNKEVAPNSDKEYRLTLTADGEAARQLIADMNQSRLDMFLEAIHDFSDKETTATANVLGALEKLVDRRLRQFK</sequence>
<evidence type="ECO:0000313" key="6">
    <source>
        <dbReference type="Proteomes" id="UP001053296"/>
    </source>
</evidence>
<dbReference type="InterPro" id="IPR000835">
    <property type="entry name" value="HTH_MarR-typ"/>
</dbReference>